<keyword evidence="3" id="KW-1185">Reference proteome</keyword>
<feature type="region of interest" description="Disordered" evidence="1">
    <location>
        <begin position="19"/>
        <end position="39"/>
    </location>
</feature>
<evidence type="ECO:0000313" key="3">
    <source>
        <dbReference type="Proteomes" id="UP000295192"/>
    </source>
</evidence>
<sequence>MPCLDAIFERIISGNVQQQQQQKQQQQQHHQQQQQYKQQSFTTTMDELAMELVGLAEIVKRIALHLRSHCNEFRSNNSNSNSNSQVECCNM</sequence>
<name>A0A484BMC2_DRONA</name>
<dbReference type="Proteomes" id="UP000295192">
    <property type="component" value="Unassembled WGS sequence"/>
</dbReference>
<organism evidence="2 3">
    <name type="scientific">Drosophila navojoa</name>
    <name type="common">Fruit fly</name>
    <dbReference type="NCBI Taxonomy" id="7232"/>
    <lineage>
        <taxon>Eukaryota</taxon>
        <taxon>Metazoa</taxon>
        <taxon>Ecdysozoa</taxon>
        <taxon>Arthropoda</taxon>
        <taxon>Hexapoda</taxon>
        <taxon>Insecta</taxon>
        <taxon>Pterygota</taxon>
        <taxon>Neoptera</taxon>
        <taxon>Endopterygota</taxon>
        <taxon>Diptera</taxon>
        <taxon>Brachycera</taxon>
        <taxon>Muscomorpha</taxon>
        <taxon>Ephydroidea</taxon>
        <taxon>Drosophilidae</taxon>
        <taxon>Drosophila</taxon>
    </lineage>
</organism>
<accession>A0A484BMC2</accession>
<evidence type="ECO:0000313" key="2">
    <source>
        <dbReference type="EMBL" id="TDG49923.1"/>
    </source>
</evidence>
<dbReference type="AlphaFoldDB" id="A0A484BMC2"/>
<evidence type="ECO:0000256" key="1">
    <source>
        <dbReference type="SAM" id="MobiDB-lite"/>
    </source>
</evidence>
<protein>
    <submittedName>
        <fullName evidence="2">Uncharacterized protein</fullName>
    </submittedName>
</protein>
<reference evidence="2 3" key="1">
    <citation type="journal article" date="2019" name="J. Hered.">
        <title>An Improved Genome Assembly for Drosophila navojoa, the Basal Species in the mojavensis Cluster.</title>
        <authorList>
            <person name="Vanderlinde T."/>
            <person name="Dupim E.G."/>
            <person name="Nazario-Yepiz N.O."/>
            <person name="Carvalho A.B."/>
        </authorList>
    </citation>
    <scope>NUCLEOTIDE SEQUENCE [LARGE SCALE GENOMIC DNA]</scope>
    <source>
        <strain evidence="2">Navoj_Jal97</strain>
        <tissue evidence="2">Whole organism</tissue>
    </source>
</reference>
<feature type="compositionally biased region" description="Low complexity" evidence="1">
    <location>
        <begin position="75"/>
        <end position="84"/>
    </location>
</feature>
<proteinExistence type="predicted"/>
<dbReference type="EMBL" id="LSRL02000019">
    <property type="protein sequence ID" value="TDG49923.1"/>
    <property type="molecule type" value="Genomic_DNA"/>
</dbReference>
<gene>
    <name evidence="2" type="ORF">AWZ03_003699</name>
</gene>
<comment type="caution">
    <text evidence="2">The sequence shown here is derived from an EMBL/GenBank/DDBJ whole genome shotgun (WGS) entry which is preliminary data.</text>
</comment>
<feature type="region of interest" description="Disordered" evidence="1">
    <location>
        <begin position="72"/>
        <end position="91"/>
    </location>
</feature>